<feature type="compositionally biased region" description="Acidic residues" evidence="1">
    <location>
        <begin position="78"/>
        <end position="92"/>
    </location>
</feature>
<dbReference type="Proteomes" id="UP000829354">
    <property type="component" value="Chromosome X"/>
</dbReference>
<proteinExistence type="predicted"/>
<dbReference type="InterPro" id="IPR012885">
    <property type="entry name" value="F-box_Sdz-33"/>
</dbReference>
<name>A0AAE9FPU0_CAEBR</name>
<dbReference type="InterPro" id="IPR001810">
    <property type="entry name" value="F-box_dom"/>
</dbReference>
<dbReference type="PANTHER" id="PTHR21503:SF8">
    <property type="entry name" value="F-BOX ASSOCIATED DOMAIN-CONTAINING PROTEIN-RELATED"/>
    <property type="match status" value="1"/>
</dbReference>
<evidence type="ECO:0000313" key="4">
    <source>
        <dbReference type="Proteomes" id="UP000829354"/>
    </source>
</evidence>
<dbReference type="PROSITE" id="PS50181">
    <property type="entry name" value="FBOX"/>
    <property type="match status" value="1"/>
</dbReference>
<evidence type="ECO:0000256" key="1">
    <source>
        <dbReference type="SAM" id="MobiDB-lite"/>
    </source>
</evidence>
<evidence type="ECO:0000259" key="2">
    <source>
        <dbReference type="PROSITE" id="PS50181"/>
    </source>
</evidence>
<keyword evidence="4" id="KW-1185">Reference proteome</keyword>
<dbReference type="Pfam" id="PF07735">
    <property type="entry name" value="FBA_2"/>
    <property type="match status" value="1"/>
</dbReference>
<sequence>MDPRKRRFPILRVDNLVFRKIISNIAPYDLVSFAQSSRRYQRVIKANKSIFQHLNIAIICHENNPAGLELSFIDYSGEDDESEHSDDENDENQDLHTKTEIGEKKPMSTEASILYFDFFVDLLIKDNIISYVSIFDWTGDLIKIFDWISTRQESVKKFELYMNHIKDSDLNHFFAIVKVTDKLEMNVLPSLEYRAQCYQQLDTIDCQNVFWWRLEHFLMFDCKKIMLEDTHLTNDNIVWLLECWLDGSGLKILKNMAIDGNNLNRSIIVSKVKHILLDRKAISAMSGSVITEIANGGAVIERSDGVKAVIPFIQPGRVPIRQFELYVLDKPNKHE</sequence>
<protein>
    <recommendedName>
        <fullName evidence="2">F-box domain-containing protein</fullName>
    </recommendedName>
</protein>
<feature type="compositionally biased region" description="Basic and acidic residues" evidence="1">
    <location>
        <begin position="93"/>
        <end position="102"/>
    </location>
</feature>
<dbReference type="AlphaFoldDB" id="A0AAE9FPU0"/>
<evidence type="ECO:0000313" key="3">
    <source>
        <dbReference type="EMBL" id="UMM44479.1"/>
    </source>
</evidence>
<dbReference type="PANTHER" id="PTHR21503">
    <property type="entry name" value="F-BOX-CONTAINING HYPOTHETICAL PROTEIN C.ELEGANS"/>
    <property type="match status" value="1"/>
</dbReference>
<dbReference type="EMBL" id="CP092625">
    <property type="protein sequence ID" value="UMM44479.1"/>
    <property type="molecule type" value="Genomic_DNA"/>
</dbReference>
<organism evidence="3 4">
    <name type="scientific">Caenorhabditis briggsae</name>
    <dbReference type="NCBI Taxonomy" id="6238"/>
    <lineage>
        <taxon>Eukaryota</taxon>
        <taxon>Metazoa</taxon>
        <taxon>Ecdysozoa</taxon>
        <taxon>Nematoda</taxon>
        <taxon>Chromadorea</taxon>
        <taxon>Rhabditida</taxon>
        <taxon>Rhabditina</taxon>
        <taxon>Rhabditomorpha</taxon>
        <taxon>Rhabditoidea</taxon>
        <taxon>Rhabditidae</taxon>
        <taxon>Peloderinae</taxon>
        <taxon>Caenorhabditis</taxon>
    </lineage>
</organism>
<feature type="domain" description="F-box" evidence="2">
    <location>
        <begin position="7"/>
        <end position="54"/>
    </location>
</feature>
<reference evidence="3 4" key="1">
    <citation type="submission" date="2022-04" db="EMBL/GenBank/DDBJ databases">
        <title>Chromosome-level reference genomes for two strains of Caenorhabditis briggsae: an improved platform for comparative genomics.</title>
        <authorList>
            <person name="Stevens L."/>
            <person name="Andersen E."/>
        </authorList>
    </citation>
    <scope>NUCLEOTIDE SEQUENCE [LARGE SCALE GENOMIC DNA]</scope>
    <source>
        <strain evidence="3">VX34</strain>
        <tissue evidence="3">Whole-organism</tissue>
    </source>
</reference>
<feature type="region of interest" description="Disordered" evidence="1">
    <location>
        <begin position="78"/>
        <end position="102"/>
    </location>
</feature>
<accession>A0AAE9FPU0</accession>
<gene>
    <name evidence="3" type="ORF">L5515_019624</name>
</gene>